<dbReference type="STRING" id="323098.Nwi_0885"/>
<keyword evidence="3" id="KW-1133">Transmembrane helix</keyword>
<accession>Q3SU92</accession>
<gene>
    <name evidence="5" type="ordered locus">Nwi_0885</name>
</gene>
<dbReference type="AlphaFoldDB" id="Q3SU92"/>
<feature type="transmembrane region" description="Helical" evidence="3">
    <location>
        <begin position="455"/>
        <end position="475"/>
    </location>
</feature>
<protein>
    <recommendedName>
        <fullName evidence="4">Protein OrfX2/OrfX3/P47 domain-containing protein</fullName>
    </recommendedName>
</protein>
<proteinExistence type="inferred from homology"/>
<sequence>MDARVLEAHDKPLVFSFPDLDEDLRIEALEKHDRHGAAFLAAQSGGSNPPPKADTLGWDTVFAIRMTDVNKAIVKQKTTPPTFSVSNPLGEGSSLSGNFAAWQLTTGADGENVNVLVPASSGTFIFGGKNYDLTGVTATAQYHLNVIPPNAPPTKPTETGTKHNIVVSDQAPGPNVSPVSVVFIDVPASTSAKWPDGMSIEAVKGLLLAAMTTYLNANIKDFTQTFAAVDLNIMADQGTLQWLSPALTSYAFADGGTVENSFFGVLTLTSDIGRAENLKHELAASAIPTNQRSAFLISQQLFLREAIFPGLPHAFNNARTSDFRLVNNDTEIINNGSGKVELDSVKVGAIDYHPYIESFDLVINTTEFHTTMEVKVNISPGIDTYITINTWHGLKLEKKTNGKQTIGFSETRPYSATHRVHTAPGVIITEVIAGIIVSVVGLVVGKIVDTLAKRIIIAIIVAIIAGIITAIQLIITEVIAKGVAESMPEIDPLVQTGTSPITWPTQQSQFTITAVQLNESVQLSGDPGFA</sequence>
<organism evidence="5 6">
    <name type="scientific">Nitrobacter winogradskyi (strain ATCC 25391 / DSM 10237 / CIP 104748 / NCIMB 11846 / Nb-255)</name>
    <dbReference type="NCBI Taxonomy" id="323098"/>
    <lineage>
        <taxon>Bacteria</taxon>
        <taxon>Pseudomonadati</taxon>
        <taxon>Pseudomonadota</taxon>
        <taxon>Alphaproteobacteria</taxon>
        <taxon>Hyphomicrobiales</taxon>
        <taxon>Nitrobacteraceae</taxon>
        <taxon>Nitrobacter</taxon>
    </lineage>
</organism>
<dbReference type="KEGG" id="nwi:Nwi_0885"/>
<evidence type="ECO:0000256" key="1">
    <source>
        <dbReference type="ARBA" id="ARBA00023026"/>
    </source>
</evidence>
<evidence type="ECO:0000256" key="2">
    <source>
        <dbReference type="ARBA" id="ARBA00035010"/>
    </source>
</evidence>
<keyword evidence="3" id="KW-0472">Membrane</keyword>
<dbReference type="eggNOG" id="ENOG50316NY">
    <property type="taxonomic scope" value="Bacteria"/>
</dbReference>
<dbReference type="EMBL" id="CP000115">
    <property type="protein sequence ID" value="ABA04149.1"/>
    <property type="molecule type" value="Genomic_DNA"/>
</dbReference>
<reference evidence="5 6" key="1">
    <citation type="journal article" date="2006" name="Appl. Environ. Microbiol.">
        <title>Genome sequence of the chemolithoautotrophic nitrite-oxidizing bacterium Nitrobacter winogradskyi Nb-255.</title>
        <authorList>
            <person name="Starkenburg S.R."/>
            <person name="Chain P.S."/>
            <person name="Sayavedra-Soto L.A."/>
            <person name="Hauser L."/>
            <person name="Land M.L."/>
            <person name="Larimer F.W."/>
            <person name="Malfatti S.A."/>
            <person name="Klotz M.G."/>
            <person name="Bottomley P.J."/>
            <person name="Arp D.J."/>
            <person name="Hickey W.J."/>
        </authorList>
    </citation>
    <scope>NUCLEOTIDE SEQUENCE [LARGE SCALE GENOMIC DNA]</scope>
    <source>
        <strain evidence="6">ATCC 25391 / DSM 10237 / CIP 104748 / NCIMB 11846 / Nb-255</strain>
    </source>
</reference>
<dbReference type="RefSeq" id="WP_011314190.1">
    <property type="nucleotide sequence ID" value="NC_007406.1"/>
</dbReference>
<dbReference type="InterPro" id="IPR010567">
    <property type="entry name" value="OrfX2/OrfX3/P47"/>
</dbReference>
<feature type="transmembrane region" description="Helical" evidence="3">
    <location>
        <begin position="423"/>
        <end position="443"/>
    </location>
</feature>
<feature type="domain" description="Protein OrfX2/OrfX3/P47" evidence="4">
    <location>
        <begin position="55"/>
        <end position="525"/>
    </location>
</feature>
<comment type="similarity">
    <text evidence="2">Belongs to the TULIP P47 family.</text>
</comment>
<dbReference type="OrthoDB" id="6780533at2"/>
<keyword evidence="6" id="KW-1185">Reference proteome</keyword>
<evidence type="ECO:0000256" key="3">
    <source>
        <dbReference type="SAM" id="Phobius"/>
    </source>
</evidence>
<keyword evidence="3" id="KW-0812">Transmembrane</keyword>
<keyword evidence="1" id="KW-0843">Virulence</keyword>
<evidence type="ECO:0000313" key="6">
    <source>
        <dbReference type="Proteomes" id="UP000002531"/>
    </source>
</evidence>
<dbReference type="Proteomes" id="UP000002531">
    <property type="component" value="Chromosome"/>
</dbReference>
<dbReference type="HOGENOM" id="CLU_032638_0_0_5"/>
<dbReference type="Pfam" id="PF06597">
    <property type="entry name" value="Clostridium_P47"/>
    <property type="match status" value="1"/>
</dbReference>
<name>Q3SU92_NITWN</name>
<evidence type="ECO:0000259" key="4">
    <source>
        <dbReference type="Pfam" id="PF06597"/>
    </source>
</evidence>
<evidence type="ECO:0000313" key="5">
    <source>
        <dbReference type="EMBL" id="ABA04149.1"/>
    </source>
</evidence>